<dbReference type="Gene3D" id="1.20.1250.20">
    <property type="entry name" value="MFS general substrate transporter like domains"/>
    <property type="match status" value="1"/>
</dbReference>
<dbReference type="Proteomes" id="UP000761534">
    <property type="component" value="Unassembled WGS sequence"/>
</dbReference>
<feature type="transmembrane region" description="Helical" evidence="4">
    <location>
        <begin position="238"/>
        <end position="263"/>
    </location>
</feature>
<dbReference type="InterPro" id="IPR036259">
    <property type="entry name" value="MFS_trans_sf"/>
</dbReference>
<sequence>MEKRVVDRQLPDDLVEHTDSDDSDNWEKGKEEFPEGGRGWLVIFGTFLMMFITYGLINTFGIYQSLYETEFPDAQPSVISLVGSLQPTVLYLASPLVGPMTDVMGIRYCLLIASVIMVVAFMLMSISTKLWHLFLTQGVLYGLGAGIAFFTAMSVPSEWFKRKRSIVFGITSCGATIGSVIWPFVLHGLVEKIGLAWTNRVIGFMYIPLSALAIWGAKSRLPREKRKSFWPKWGVLKDWRFVTISIAYGIAMFGLFAPLFYITTYAHRIGVRKNIADNILTILNACTLVGRTLPLQLADMFGRLNVLIPCMFFIGVLPLALWLPANNEGMLITFAALFGAATGSCSASFPPTLGQLFGMKDNESRLMIFYLISVPGSFAGSSIASALIPAHSNTTEGFDSLIIFCSVIFLATTTMLLILRLTYSTKLKVFI</sequence>
<dbReference type="InterPro" id="IPR011701">
    <property type="entry name" value="MFS"/>
</dbReference>
<feature type="transmembrane region" description="Helical" evidence="4">
    <location>
        <begin position="331"/>
        <end position="354"/>
    </location>
</feature>
<protein>
    <recommendedName>
        <fullName evidence="5">Major facilitator superfamily (MFS) profile domain-containing protein</fullName>
    </recommendedName>
</protein>
<dbReference type="GO" id="GO:0022857">
    <property type="term" value="F:transmembrane transporter activity"/>
    <property type="evidence" value="ECO:0007669"/>
    <property type="project" value="InterPro"/>
</dbReference>
<evidence type="ECO:0000313" key="6">
    <source>
        <dbReference type="EMBL" id="KAA8916835.1"/>
    </source>
</evidence>
<dbReference type="Pfam" id="PF07690">
    <property type="entry name" value="MFS_1"/>
    <property type="match status" value="1"/>
</dbReference>
<organism evidence="6 7">
    <name type="scientific">Trichomonascus ciferrii</name>
    <dbReference type="NCBI Taxonomy" id="44093"/>
    <lineage>
        <taxon>Eukaryota</taxon>
        <taxon>Fungi</taxon>
        <taxon>Dikarya</taxon>
        <taxon>Ascomycota</taxon>
        <taxon>Saccharomycotina</taxon>
        <taxon>Dipodascomycetes</taxon>
        <taxon>Dipodascales</taxon>
        <taxon>Trichomonascaceae</taxon>
        <taxon>Trichomonascus</taxon>
        <taxon>Trichomonascus ciferrii complex</taxon>
    </lineage>
</organism>
<keyword evidence="7" id="KW-1185">Reference proteome</keyword>
<comment type="caution">
    <text evidence="6">The sequence shown here is derived from an EMBL/GenBank/DDBJ whole genome shotgun (WGS) entry which is preliminary data.</text>
</comment>
<keyword evidence="4" id="KW-0472">Membrane</keyword>
<evidence type="ECO:0000256" key="3">
    <source>
        <dbReference type="SAM" id="MobiDB-lite"/>
    </source>
</evidence>
<comment type="similarity">
    <text evidence="2">Belongs to the major facilitator superfamily. Monocarboxylate porter (TC 2.A.1.13) family.</text>
</comment>
<keyword evidence="4" id="KW-0812">Transmembrane</keyword>
<evidence type="ECO:0000256" key="4">
    <source>
        <dbReference type="SAM" id="Phobius"/>
    </source>
</evidence>
<proteinExistence type="inferred from homology"/>
<feature type="transmembrane region" description="Helical" evidence="4">
    <location>
        <begin position="400"/>
        <end position="419"/>
    </location>
</feature>
<accession>A0A642VCN6</accession>
<dbReference type="PROSITE" id="PS50850">
    <property type="entry name" value="MFS"/>
    <property type="match status" value="1"/>
</dbReference>
<feature type="transmembrane region" description="Helical" evidence="4">
    <location>
        <begin position="130"/>
        <end position="153"/>
    </location>
</feature>
<reference evidence="6" key="1">
    <citation type="journal article" date="2019" name="G3 (Bethesda)">
        <title>Genome Assemblies of Two Rare Opportunistic Yeast Pathogens: Diutina rugosa (syn. Candida rugosa) and Trichomonascus ciferrii (syn. Candida ciferrii).</title>
        <authorList>
            <person name="Mixao V."/>
            <person name="Saus E."/>
            <person name="Hansen A.P."/>
            <person name="Lass-Florl C."/>
            <person name="Gabaldon T."/>
        </authorList>
    </citation>
    <scope>NUCLEOTIDE SEQUENCE</scope>
    <source>
        <strain evidence="6">CBS 4856</strain>
    </source>
</reference>
<evidence type="ECO:0000259" key="5">
    <source>
        <dbReference type="PROSITE" id="PS50850"/>
    </source>
</evidence>
<dbReference type="VEuPathDB" id="FungiDB:TRICI_000954"/>
<feature type="transmembrane region" description="Helical" evidence="4">
    <location>
        <begin position="366"/>
        <end position="388"/>
    </location>
</feature>
<dbReference type="SUPFAM" id="SSF103473">
    <property type="entry name" value="MFS general substrate transporter"/>
    <property type="match status" value="1"/>
</dbReference>
<feature type="transmembrane region" description="Helical" evidence="4">
    <location>
        <begin position="105"/>
        <end position="124"/>
    </location>
</feature>
<comment type="subcellular location">
    <subcellularLocation>
        <location evidence="1">Membrane</location>
        <topology evidence="1">Multi-pass membrane protein</topology>
    </subcellularLocation>
</comment>
<dbReference type="InterPro" id="IPR050327">
    <property type="entry name" value="Proton-linked_MCT"/>
</dbReference>
<dbReference type="PANTHER" id="PTHR11360:SF319">
    <property type="entry name" value="MAJOR FACILITATOR SUPERFAMILY (MFS) PROFILE DOMAIN-CONTAINING PROTEIN"/>
    <property type="match status" value="1"/>
</dbReference>
<keyword evidence="4" id="KW-1133">Transmembrane helix</keyword>
<feature type="transmembrane region" description="Helical" evidence="4">
    <location>
        <begin position="165"/>
        <end position="185"/>
    </location>
</feature>
<feature type="transmembrane region" description="Helical" evidence="4">
    <location>
        <begin position="197"/>
        <end position="217"/>
    </location>
</feature>
<dbReference type="InterPro" id="IPR020846">
    <property type="entry name" value="MFS_dom"/>
</dbReference>
<dbReference type="OrthoDB" id="410267at2759"/>
<feature type="region of interest" description="Disordered" evidence="3">
    <location>
        <begin position="1"/>
        <end position="31"/>
    </location>
</feature>
<dbReference type="PANTHER" id="PTHR11360">
    <property type="entry name" value="MONOCARBOXYLATE TRANSPORTER"/>
    <property type="match status" value="1"/>
</dbReference>
<evidence type="ECO:0000313" key="7">
    <source>
        <dbReference type="Proteomes" id="UP000761534"/>
    </source>
</evidence>
<name>A0A642VCN6_9ASCO</name>
<feature type="transmembrane region" description="Helical" evidence="4">
    <location>
        <begin position="306"/>
        <end position="325"/>
    </location>
</feature>
<dbReference type="EMBL" id="SWFS01000078">
    <property type="protein sequence ID" value="KAA8916835.1"/>
    <property type="molecule type" value="Genomic_DNA"/>
</dbReference>
<evidence type="ECO:0000256" key="1">
    <source>
        <dbReference type="ARBA" id="ARBA00004141"/>
    </source>
</evidence>
<evidence type="ECO:0000256" key="2">
    <source>
        <dbReference type="ARBA" id="ARBA00006727"/>
    </source>
</evidence>
<feature type="domain" description="Major facilitator superfamily (MFS) profile" evidence="5">
    <location>
        <begin position="39"/>
        <end position="423"/>
    </location>
</feature>
<feature type="transmembrane region" description="Helical" evidence="4">
    <location>
        <begin position="40"/>
        <end position="62"/>
    </location>
</feature>
<gene>
    <name evidence="6" type="ORF">TRICI_000954</name>
</gene>
<dbReference type="GO" id="GO:0016020">
    <property type="term" value="C:membrane"/>
    <property type="evidence" value="ECO:0007669"/>
    <property type="project" value="UniProtKB-SubCell"/>
</dbReference>
<dbReference type="AlphaFoldDB" id="A0A642VCN6"/>
<feature type="transmembrane region" description="Helical" evidence="4">
    <location>
        <begin position="74"/>
        <end position="93"/>
    </location>
</feature>